<dbReference type="InterPro" id="IPR037056">
    <property type="entry name" value="RNase_H1_N_sf"/>
</dbReference>
<feature type="compositionally biased region" description="Low complexity" evidence="1">
    <location>
        <begin position="82"/>
        <end position="100"/>
    </location>
</feature>
<accession>A0A8K0UDL0</accession>
<reference evidence="3" key="1">
    <citation type="journal article" date="2021" name="New Phytol.">
        <title>Evolutionary innovations through gain and loss of genes in the ectomycorrhizal Boletales.</title>
        <authorList>
            <person name="Wu G."/>
            <person name="Miyauchi S."/>
            <person name="Morin E."/>
            <person name="Kuo A."/>
            <person name="Drula E."/>
            <person name="Varga T."/>
            <person name="Kohler A."/>
            <person name="Feng B."/>
            <person name="Cao Y."/>
            <person name="Lipzen A."/>
            <person name="Daum C."/>
            <person name="Hundley H."/>
            <person name="Pangilinan J."/>
            <person name="Johnson J."/>
            <person name="Barry K."/>
            <person name="LaButti K."/>
            <person name="Ng V."/>
            <person name="Ahrendt S."/>
            <person name="Min B."/>
            <person name="Choi I.G."/>
            <person name="Park H."/>
            <person name="Plett J.M."/>
            <person name="Magnuson J."/>
            <person name="Spatafora J.W."/>
            <person name="Nagy L.G."/>
            <person name="Henrissat B."/>
            <person name="Grigoriev I.V."/>
            <person name="Yang Z.L."/>
            <person name="Xu J."/>
            <person name="Martin F.M."/>
        </authorList>
    </citation>
    <scope>NUCLEOTIDE SEQUENCE</scope>
    <source>
        <strain evidence="3">KKN 215</strain>
    </source>
</reference>
<feature type="compositionally biased region" description="Low complexity" evidence="1">
    <location>
        <begin position="119"/>
        <end position="151"/>
    </location>
</feature>
<feature type="domain" description="Ribonuclease H1 N-terminal" evidence="2">
    <location>
        <begin position="163"/>
        <end position="204"/>
    </location>
</feature>
<sequence length="221" mass="23257">MILDSKNIVDRAINVIQTASRAVSTQNELSDDAKTMLTLLSSLLASNTLVSTLRQGGDLVGHSESMDPDALPPIYEEATRPGPSGSGSYSLSGSSVSSESTLNSMISPPGSPDAPFRYTTNGSASNYTASSASSSPPTTPTSAGPSSVAPVVHASGKDKRLRWYAIFVGTEVGVVQGYDEAFSRVDRVSGFDWKGFKSKEAAEKAFNEARENGQVKQVVKN</sequence>
<dbReference type="EMBL" id="JAEVFJ010000069">
    <property type="protein sequence ID" value="KAH8075856.1"/>
    <property type="molecule type" value="Genomic_DNA"/>
</dbReference>
<evidence type="ECO:0000313" key="3">
    <source>
        <dbReference type="EMBL" id="KAH8075856.1"/>
    </source>
</evidence>
<protein>
    <recommendedName>
        <fullName evidence="2">Ribonuclease H1 N-terminal domain-containing protein</fullName>
    </recommendedName>
</protein>
<dbReference type="Gene3D" id="3.40.970.10">
    <property type="entry name" value="Ribonuclease H1, N-terminal domain"/>
    <property type="match status" value="1"/>
</dbReference>
<evidence type="ECO:0000259" key="2">
    <source>
        <dbReference type="Pfam" id="PF01693"/>
    </source>
</evidence>
<organism evidence="3 4">
    <name type="scientific">Cristinia sonorae</name>
    <dbReference type="NCBI Taxonomy" id="1940300"/>
    <lineage>
        <taxon>Eukaryota</taxon>
        <taxon>Fungi</taxon>
        <taxon>Dikarya</taxon>
        <taxon>Basidiomycota</taxon>
        <taxon>Agaricomycotina</taxon>
        <taxon>Agaricomycetes</taxon>
        <taxon>Agaricomycetidae</taxon>
        <taxon>Agaricales</taxon>
        <taxon>Pleurotineae</taxon>
        <taxon>Stephanosporaceae</taxon>
        <taxon>Cristinia</taxon>
    </lineage>
</organism>
<dbReference type="Pfam" id="PF01693">
    <property type="entry name" value="Cauli_VI"/>
    <property type="match status" value="1"/>
</dbReference>
<evidence type="ECO:0000313" key="4">
    <source>
        <dbReference type="Proteomes" id="UP000813824"/>
    </source>
</evidence>
<dbReference type="SUPFAM" id="SSF55658">
    <property type="entry name" value="L9 N-domain-like"/>
    <property type="match status" value="1"/>
</dbReference>
<feature type="region of interest" description="Disordered" evidence="1">
    <location>
        <begin position="60"/>
        <end position="151"/>
    </location>
</feature>
<evidence type="ECO:0000256" key="1">
    <source>
        <dbReference type="SAM" id="MobiDB-lite"/>
    </source>
</evidence>
<gene>
    <name evidence="3" type="ORF">BXZ70DRAFT_911503</name>
</gene>
<dbReference type="AlphaFoldDB" id="A0A8K0UDL0"/>
<dbReference type="OrthoDB" id="3270804at2759"/>
<dbReference type="InterPro" id="IPR009027">
    <property type="entry name" value="Ribosomal_bL9/RNase_H1_N"/>
</dbReference>
<comment type="caution">
    <text evidence="3">The sequence shown here is derived from an EMBL/GenBank/DDBJ whole genome shotgun (WGS) entry which is preliminary data.</text>
</comment>
<name>A0A8K0UDL0_9AGAR</name>
<keyword evidence="4" id="KW-1185">Reference proteome</keyword>
<dbReference type="InterPro" id="IPR011320">
    <property type="entry name" value="RNase_H1_N"/>
</dbReference>
<proteinExistence type="predicted"/>
<dbReference type="Proteomes" id="UP000813824">
    <property type="component" value="Unassembled WGS sequence"/>
</dbReference>